<dbReference type="RefSeq" id="WP_211038923.1">
    <property type="nucleotide sequence ID" value="NZ_JAELVF020000003.1"/>
</dbReference>
<organism evidence="7 8">
    <name type="scientific">Streptomyces tardus</name>
    <dbReference type="NCBI Taxonomy" id="2780544"/>
    <lineage>
        <taxon>Bacteria</taxon>
        <taxon>Bacillati</taxon>
        <taxon>Actinomycetota</taxon>
        <taxon>Actinomycetes</taxon>
        <taxon>Kitasatosporales</taxon>
        <taxon>Streptomycetaceae</taxon>
        <taxon>Streptomyces</taxon>
    </lineage>
</organism>
<gene>
    <name evidence="7" type="ORF">JGS22_022455</name>
</gene>
<evidence type="ECO:0000259" key="6">
    <source>
        <dbReference type="PROSITE" id="PS50893"/>
    </source>
</evidence>
<feature type="transmembrane region" description="Helical" evidence="5">
    <location>
        <begin position="446"/>
        <end position="465"/>
    </location>
</feature>
<dbReference type="Pfam" id="PF00005">
    <property type="entry name" value="ABC_tran"/>
    <property type="match status" value="1"/>
</dbReference>
<dbReference type="GO" id="GO:0016887">
    <property type="term" value="F:ATP hydrolysis activity"/>
    <property type="evidence" value="ECO:0007669"/>
    <property type="project" value="InterPro"/>
</dbReference>
<dbReference type="PANTHER" id="PTHR43335:SF4">
    <property type="entry name" value="ABC TRANSPORTER, ATP-BINDING PROTEIN"/>
    <property type="match status" value="1"/>
</dbReference>
<feature type="transmembrane region" description="Helical" evidence="5">
    <location>
        <begin position="622"/>
        <end position="643"/>
    </location>
</feature>
<dbReference type="Gene3D" id="3.40.50.300">
    <property type="entry name" value="P-loop containing nucleotide triphosphate hydrolases"/>
    <property type="match status" value="1"/>
</dbReference>
<dbReference type="EMBL" id="JAELVF020000003">
    <property type="protein sequence ID" value="MBU7600316.1"/>
    <property type="molecule type" value="Genomic_DNA"/>
</dbReference>
<dbReference type="PROSITE" id="PS50893">
    <property type="entry name" value="ABC_TRANSPORTER_2"/>
    <property type="match status" value="1"/>
</dbReference>
<evidence type="ECO:0000256" key="4">
    <source>
        <dbReference type="ARBA" id="ARBA00022840"/>
    </source>
</evidence>
<sequence length="647" mass="66779">MIQAIGLTSASHRNRPPSVADLTFEARPGDVTVLCGPSGSGKSTAVRLMLQLRRGRGVTLFRGRPLHRVPHVYREVGVLVGDVPGHPARTALGHLRMLSAVAGVPSSRADEVLDVVGLSGLADQRLGTFSLGMDRRLGIAAALLGDPHTLVLDDPSQGLAPREAAWLRGLLRAYAEEGGLVLTTTSEPREASRLADRVLTLEDGRLVADQDVQAFTRTRLRPRVAVSSPHAERLGSVLLRESRSPLAGLPPQARSTSVAQSAVAESPEALEVVNEGGGQISVYGSSCAMVGETAYRHGILVHQLADETGESAAVAAPLNRADGRDARLSLEATGQGVGEGSSSGGGTESRALQPAGIASLGLALGRSRSGRETPAASGVSPLPPRLRAVPAPGPVWPLRYELRRLVGLRSTWLLVASALLAALAAACWVGRGGVDESARALVGWPAGWPLPPVAAVAGLLGALAFGQEHRYPALAPAQAPIPRRLGLLSAKLAVAAGVAVVLCAASVALNASVLLTLYGSSTGPNPQLPAWLATMGMILLALGSAWAGLLAAAICRSFLAGVLSVLAVPLLVAPAVRELLAPPAVEALAAVSERLTALLLVPLPFTADEWAEPVAQLLAQPLGSAMMLSLVSLFGAYVFGTLCGRVR</sequence>
<dbReference type="InterPro" id="IPR003439">
    <property type="entry name" value="ABC_transporter-like_ATP-bd"/>
</dbReference>
<protein>
    <submittedName>
        <fullName evidence="7">ATP-binding cassette domain-containing protein</fullName>
    </submittedName>
</protein>
<proteinExistence type="inferred from homology"/>
<feature type="domain" description="ABC transporter" evidence="6">
    <location>
        <begin position="2"/>
        <end position="228"/>
    </location>
</feature>
<keyword evidence="5" id="KW-0472">Membrane</keyword>
<comment type="similarity">
    <text evidence="1">Belongs to the ABC transporter superfamily.</text>
</comment>
<evidence type="ECO:0000313" key="7">
    <source>
        <dbReference type="EMBL" id="MBU7600316.1"/>
    </source>
</evidence>
<keyword evidence="2" id="KW-0813">Transport</keyword>
<dbReference type="GO" id="GO:0005524">
    <property type="term" value="F:ATP binding"/>
    <property type="evidence" value="ECO:0007669"/>
    <property type="project" value="UniProtKB-KW"/>
</dbReference>
<dbReference type="PANTHER" id="PTHR43335">
    <property type="entry name" value="ABC TRANSPORTER, ATP-BINDING PROTEIN"/>
    <property type="match status" value="1"/>
</dbReference>
<keyword evidence="5" id="KW-1133">Transmembrane helix</keyword>
<dbReference type="AlphaFoldDB" id="A0A949JSA3"/>
<name>A0A949JSA3_9ACTN</name>
<dbReference type="InterPro" id="IPR003593">
    <property type="entry name" value="AAA+_ATPase"/>
</dbReference>
<evidence type="ECO:0000313" key="8">
    <source>
        <dbReference type="Proteomes" id="UP000694501"/>
    </source>
</evidence>
<accession>A0A949JSA3</accession>
<dbReference type="SMART" id="SM00382">
    <property type="entry name" value="AAA"/>
    <property type="match status" value="1"/>
</dbReference>
<keyword evidence="3" id="KW-0547">Nucleotide-binding</keyword>
<dbReference type="Proteomes" id="UP000694501">
    <property type="component" value="Unassembled WGS sequence"/>
</dbReference>
<keyword evidence="8" id="KW-1185">Reference proteome</keyword>
<feature type="transmembrane region" description="Helical" evidence="5">
    <location>
        <begin position="492"/>
        <end position="518"/>
    </location>
</feature>
<evidence type="ECO:0000256" key="2">
    <source>
        <dbReference type="ARBA" id="ARBA00022448"/>
    </source>
</evidence>
<comment type="caution">
    <text evidence="7">The sequence shown here is derived from an EMBL/GenBank/DDBJ whole genome shotgun (WGS) entry which is preliminary data.</text>
</comment>
<feature type="transmembrane region" description="Helical" evidence="5">
    <location>
        <begin position="530"/>
        <end position="551"/>
    </location>
</feature>
<keyword evidence="5" id="KW-0812">Transmembrane</keyword>
<dbReference type="InterPro" id="IPR027417">
    <property type="entry name" value="P-loop_NTPase"/>
</dbReference>
<feature type="transmembrane region" description="Helical" evidence="5">
    <location>
        <begin position="412"/>
        <end position="434"/>
    </location>
</feature>
<evidence type="ECO:0000256" key="5">
    <source>
        <dbReference type="SAM" id="Phobius"/>
    </source>
</evidence>
<feature type="transmembrane region" description="Helical" evidence="5">
    <location>
        <begin position="558"/>
        <end position="576"/>
    </location>
</feature>
<dbReference type="SUPFAM" id="SSF52540">
    <property type="entry name" value="P-loop containing nucleoside triphosphate hydrolases"/>
    <property type="match status" value="1"/>
</dbReference>
<evidence type="ECO:0000256" key="3">
    <source>
        <dbReference type="ARBA" id="ARBA00022741"/>
    </source>
</evidence>
<reference evidence="7" key="1">
    <citation type="submission" date="2021-06" db="EMBL/GenBank/DDBJ databases">
        <title>Sequencing of actinobacteria type strains.</title>
        <authorList>
            <person name="Nguyen G.-S."/>
            <person name="Wentzel A."/>
        </authorList>
    </citation>
    <scope>NUCLEOTIDE SEQUENCE</scope>
    <source>
        <strain evidence="7">P38-E01</strain>
    </source>
</reference>
<evidence type="ECO:0000256" key="1">
    <source>
        <dbReference type="ARBA" id="ARBA00005417"/>
    </source>
</evidence>
<keyword evidence="4 7" id="KW-0067">ATP-binding</keyword>